<evidence type="ECO:0000313" key="1">
    <source>
        <dbReference type="EMBL" id="GAI97384.1"/>
    </source>
</evidence>
<feature type="non-terminal residue" evidence="1">
    <location>
        <position position="113"/>
    </location>
</feature>
<comment type="caution">
    <text evidence="1">The sequence shown here is derived from an EMBL/GenBank/DDBJ whole genome shotgun (WGS) entry which is preliminary data.</text>
</comment>
<reference evidence="1" key="1">
    <citation type="journal article" date="2014" name="Front. Microbiol.">
        <title>High frequency of phylogenetically diverse reductive dehalogenase-homologous genes in deep subseafloor sedimentary metagenomes.</title>
        <authorList>
            <person name="Kawai M."/>
            <person name="Futagami T."/>
            <person name="Toyoda A."/>
            <person name="Takaki Y."/>
            <person name="Nishi S."/>
            <person name="Hori S."/>
            <person name="Arai W."/>
            <person name="Tsubouchi T."/>
            <person name="Morono Y."/>
            <person name="Uchiyama I."/>
            <person name="Ito T."/>
            <person name="Fujiyama A."/>
            <person name="Inagaki F."/>
            <person name="Takami H."/>
        </authorList>
    </citation>
    <scope>NUCLEOTIDE SEQUENCE</scope>
    <source>
        <strain evidence="1">Expedition CK06-06</strain>
    </source>
</reference>
<proteinExistence type="predicted"/>
<dbReference type="EMBL" id="BARW01024917">
    <property type="protein sequence ID" value="GAI97384.1"/>
    <property type="molecule type" value="Genomic_DNA"/>
</dbReference>
<accession>X1UYC2</accession>
<name>X1UYC2_9ZZZZ</name>
<dbReference type="AlphaFoldDB" id="X1UYC2"/>
<organism evidence="1">
    <name type="scientific">marine sediment metagenome</name>
    <dbReference type="NCBI Taxonomy" id="412755"/>
    <lineage>
        <taxon>unclassified sequences</taxon>
        <taxon>metagenomes</taxon>
        <taxon>ecological metagenomes</taxon>
    </lineage>
</organism>
<gene>
    <name evidence="1" type="ORF">S12H4_40967</name>
</gene>
<sequence length="113" mass="12610">MKKICVILVLCLVAMVAYGQADSKDIPTMDIKAVGPDVDIGRVDQNSARTSIEAEIVLDENGNPLLLKKLVFSIEIYDETGEKVYMIEGETLVDAEVEVLSYWPCDVRKVMWT</sequence>
<protein>
    <submittedName>
        <fullName evidence="1">Uncharacterized protein</fullName>
    </submittedName>
</protein>